<feature type="region of interest" description="Disordered" evidence="2">
    <location>
        <begin position="218"/>
        <end position="256"/>
    </location>
</feature>
<dbReference type="GO" id="GO:0005744">
    <property type="term" value="C:TIM23 mitochondrial import inner membrane translocase complex"/>
    <property type="evidence" value="ECO:0007669"/>
    <property type="project" value="UniProtKB-UniRule"/>
</dbReference>
<dbReference type="PROSITE" id="PS50969">
    <property type="entry name" value="FCP1"/>
    <property type="match status" value="1"/>
</dbReference>
<comment type="subunit">
    <text evidence="1">Component of the TIM23 complex.</text>
</comment>
<protein>
    <recommendedName>
        <fullName evidence="1">Mitochondrial import inner membrane translocase subunit TIM50</fullName>
    </recommendedName>
</protein>
<comment type="similarity">
    <text evidence="1">Belongs to the TIM50 family.</text>
</comment>
<dbReference type="InterPro" id="IPR050365">
    <property type="entry name" value="TIM50"/>
</dbReference>
<name>A0ABD3MV28_9STRA</name>
<feature type="compositionally biased region" description="Polar residues" evidence="2">
    <location>
        <begin position="241"/>
        <end position="255"/>
    </location>
</feature>
<dbReference type="Proteomes" id="UP001530400">
    <property type="component" value="Unassembled WGS sequence"/>
</dbReference>
<dbReference type="SMART" id="SM00577">
    <property type="entry name" value="CPDc"/>
    <property type="match status" value="1"/>
</dbReference>
<reference evidence="4 5" key="1">
    <citation type="submission" date="2024-10" db="EMBL/GenBank/DDBJ databases">
        <title>Updated reference genomes for cyclostephanoid diatoms.</title>
        <authorList>
            <person name="Roberts W.R."/>
            <person name="Alverson A.J."/>
        </authorList>
    </citation>
    <scope>NUCLEOTIDE SEQUENCE [LARGE SCALE GENOMIC DNA]</scope>
    <source>
        <strain evidence="4 5">AJA010-31</strain>
    </source>
</reference>
<evidence type="ECO:0000313" key="5">
    <source>
        <dbReference type="Proteomes" id="UP001530400"/>
    </source>
</evidence>
<keyword evidence="1" id="KW-0813">Transport</keyword>
<keyword evidence="1" id="KW-0496">Mitochondrion</keyword>
<dbReference type="InterPro" id="IPR023214">
    <property type="entry name" value="HAD_sf"/>
</dbReference>
<evidence type="ECO:0000256" key="2">
    <source>
        <dbReference type="SAM" id="MobiDB-lite"/>
    </source>
</evidence>
<dbReference type="PANTHER" id="PTHR12210">
    <property type="entry name" value="DULLARD PROTEIN PHOSPHATASE"/>
    <property type="match status" value="1"/>
</dbReference>
<dbReference type="Gene3D" id="3.40.50.1000">
    <property type="entry name" value="HAD superfamily/HAD-like"/>
    <property type="match status" value="1"/>
</dbReference>
<dbReference type="InterPro" id="IPR036412">
    <property type="entry name" value="HAD-like_sf"/>
</dbReference>
<comment type="function">
    <text evidence="1">Essential component of the TIM23 complex, a complex that mediates the translocation of transit peptide-containing proteins across the mitochondrial inner membrane.</text>
</comment>
<evidence type="ECO:0000259" key="3">
    <source>
        <dbReference type="PROSITE" id="PS50969"/>
    </source>
</evidence>
<comment type="caution">
    <text evidence="4">The sequence shown here is derived from an EMBL/GenBank/DDBJ whole genome shotgun (WGS) entry which is preliminary data.</text>
</comment>
<comment type="subcellular location">
    <subcellularLocation>
        <location evidence="1">Mitochondrion inner membrane</location>
        <topology evidence="1">Single-pass membrane protein</topology>
    </subcellularLocation>
</comment>
<organism evidence="4 5">
    <name type="scientific">Cyclotella atomus</name>
    <dbReference type="NCBI Taxonomy" id="382360"/>
    <lineage>
        <taxon>Eukaryota</taxon>
        <taxon>Sar</taxon>
        <taxon>Stramenopiles</taxon>
        <taxon>Ochrophyta</taxon>
        <taxon>Bacillariophyta</taxon>
        <taxon>Coscinodiscophyceae</taxon>
        <taxon>Thalassiosirophycidae</taxon>
        <taxon>Stephanodiscales</taxon>
        <taxon>Stephanodiscaceae</taxon>
        <taxon>Cyclotella</taxon>
    </lineage>
</organism>
<keyword evidence="1" id="KW-0653">Protein transport</keyword>
<sequence>MTKRRKNIQIRYHHDDCKFMQCAIQLVNHSSDHVGVVKCGLHEHEAADVQRRAVIDEDDAGRQLKDGEIETPPSACSPSDAKTMIITTTTFATIPMLPSRKQNTIYIKPLIVLDLNGILCHRVRESKSPTSASKQTSCTRHRKSIGRLANTEIIPRSDLTAFLQFLNRHFALAVWTSATAKTAKALVRMLFPENIREGLVFVWHRSFCNLVKSEEIDDEGRRKKKRRRKNGNSLGEDADIHNSSSERNAHSSNTLNEHHQGLVAVKSLSKVWSSYPIWDQSNTLLLDDSPDKCPRRYQSNAIHPPPLCGTETFQGDASISIERNEDATTNEKNVTNQQESSVVDDDETNQTLQHRFFELLAAYWSAPQARIMDRSVDGTVSTNGKNLNEFLEEHANSHNMQWSN</sequence>
<dbReference type="InterPro" id="IPR004274">
    <property type="entry name" value="FCP1_dom"/>
</dbReference>
<dbReference type="Pfam" id="PF03031">
    <property type="entry name" value="NIF"/>
    <property type="match status" value="1"/>
</dbReference>
<keyword evidence="1" id="KW-0811">Translocation</keyword>
<dbReference type="GO" id="GO:0015031">
    <property type="term" value="P:protein transport"/>
    <property type="evidence" value="ECO:0007669"/>
    <property type="project" value="UniProtKB-KW"/>
</dbReference>
<dbReference type="EMBL" id="JALLPJ020001358">
    <property type="protein sequence ID" value="KAL3767785.1"/>
    <property type="molecule type" value="Genomic_DNA"/>
</dbReference>
<dbReference type="SUPFAM" id="SSF56784">
    <property type="entry name" value="HAD-like"/>
    <property type="match status" value="1"/>
</dbReference>
<evidence type="ECO:0000313" key="4">
    <source>
        <dbReference type="EMBL" id="KAL3767785.1"/>
    </source>
</evidence>
<evidence type="ECO:0000256" key="1">
    <source>
        <dbReference type="RuleBase" id="RU365079"/>
    </source>
</evidence>
<dbReference type="AlphaFoldDB" id="A0ABD3MV28"/>
<keyword evidence="5" id="KW-1185">Reference proteome</keyword>
<gene>
    <name evidence="4" type="ORF">ACHAWO_005195</name>
</gene>
<keyword evidence="1" id="KW-0809">Transit peptide</keyword>
<accession>A0ABD3MV28</accession>
<proteinExistence type="inferred from homology"/>
<feature type="domain" description="FCP1 homology" evidence="3">
    <location>
        <begin position="104"/>
        <end position="330"/>
    </location>
</feature>